<evidence type="ECO:0000256" key="1">
    <source>
        <dbReference type="SAM" id="MobiDB-lite"/>
    </source>
</evidence>
<sequence>MANVPLRKILGLNQQTYQRLKLALDLNLRRQIFIAVCDDLVLRDRLATQLQTELNQAPALELAGVDASRLPSAVQHYPRLVSVQLSLEDPNPLIQVAQWLNQSPPPIIGRSAMEMPAFQILGIEHLTRQSPAVQRLFLTHLQTIERHLPLLDLSLLFWITQPWFHTVSQSVPEFWRCRTGVFEFIGDPTPLTITLPERFGAQSSRLDPSSETVPPLEYAVRDPVIHERGDEQNAGNHAAAAIETPPTDAATPTKEDSPELAENPWLTLLHDEQLDRVLADAEDGLDATFTLDDLESNPWLQAEGLGDETSAIDATQSHSLLPEDLAAELVAELTNGDVPDNPLLAWVEQFIQHQEDIQDQATPIESPSKSQSPSSAEPPATADNPWLPLGENLNQLYETTDDPDLAQPASEPPMATNGASPTVGQTSSAATAQPPLSELPTHVGIHLPDGLPDADRIQRILQHIEELHQRNASSTVLIDAYRSVGNLFRDRVEQGDATPQNLSIAIQAYEQVLVRLPEVSPLWVDILNDLGNLYWMTSRLLPTSQGLAYLQQGIQAYQLAITKIDPQTQAQTYPMVQNNLGAAYADLARHDNPVDNLELSVQSYREALRYRTPESDPLRYASTQNNLGTTYWNLAQYKEQKANLKLAITAYSEALQYYNPDQEPLNYAMIQNNLGTAYWNLAQHEPHEDWLSLAVSAYQMALTYRTREAVPAAHAATQNNLGTAYWHLANQTDHPQERLDHLQHAIVAYEASLQAAAYLQQQSNAIMLNFDLFATHNNLGLAHYQFATDSMNGLSTTEQTTHLEAAILHHVLALQGWAEQPNLRQTAFNCIVQTIRAAYNQQGLAGQSLMLSKVPGDLLPEILPKL</sequence>
<evidence type="ECO:0000313" key="3">
    <source>
        <dbReference type="Proteomes" id="UP001163152"/>
    </source>
</evidence>
<dbReference type="Proteomes" id="UP001163152">
    <property type="component" value="Chromosome"/>
</dbReference>
<dbReference type="SUPFAM" id="SSF48452">
    <property type="entry name" value="TPR-like"/>
    <property type="match status" value="2"/>
</dbReference>
<proteinExistence type="predicted"/>
<dbReference type="Gene3D" id="1.25.40.10">
    <property type="entry name" value="Tetratricopeptide repeat domain"/>
    <property type="match status" value="2"/>
</dbReference>
<protein>
    <submittedName>
        <fullName evidence="2">Tetratricopeptide repeat protein</fullName>
    </submittedName>
</protein>
<feature type="region of interest" description="Disordered" evidence="1">
    <location>
        <begin position="359"/>
        <end position="447"/>
    </location>
</feature>
<dbReference type="RefSeq" id="WP_268608760.1">
    <property type="nucleotide sequence ID" value="NZ_CP113797.1"/>
</dbReference>
<feature type="compositionally biased region" description="Low complexity" evidence="1">
    <location>
        <begin position="363"/>
        <end position="380"/>
    </location>
</feature>
<evidence type="ECO:0000313" key="2">
    <source>
        <dbReference type="EMBL" id="WAL59145.1"/>
    </source>
</evidence>
<gene>
    <name evidence="2" type="ORF">OXH18_18485</name>
</gene>
<dbReference type="EMBL" id="CP113797">
    <property type="protein sequence ID" value="WAL59145.1"/>
    <property type="molecule type" value="Genomic_DNA"/>
</dbReference>
<feature type="region of interest" description="Disordered" evidence="1">
    <location>
        <begin position="241"/>
        <end position="260"/>
    </location>
</feature>
<dbReference type="AlphaFoldDB" id="A0A9E8ZDA6"/>
<dbReference type="KEGG" id="tsin:OXH18_18485"/>
<dbReference type="InterPro" id="IPR011990">
    <property type="entry name" value="TPR-like_helical_dom_sf"/>
</dbReference>
<organism evidence="2 3">
    <name type="scientific">Thermocoleostomius sinensis A174</name>
    <dbReference type="NCBI Taxonomy" id="2016057"/>
    <lineage>
        <taxon>Bacteria</taxon>
        <taxon>Bacillati</taxon>
        <taxon>Cyanobacteriota</taxon>
        <taxon>Cyanophyceae</taxon>
        <taxon>Oculatellales</taxon>
        <taxon>Oculatellaceae</taxon>
        <taxon>Thermocoleostomius</taxon>
    </lineage>
</organism>
<accession>A0A9E8ZDA6</accession>
<keyword evidence="3" id="KW-1185">Reference proteome</keyword>
<feature type="compositionally biased region" description="Polar residues" evidence="1">
    <location>
        <begin position="417"/>
        <end position="431"/>
    </location>
</feature>
<reference evidence="2" key="1">
    <citation type="submission" date="2022-12" db="EMBL/GenBank/DDBJ databases">
        <title>Polyphasic identification of a Novel Hot-Spring Cyanobacterium Ocullathermofonsia sinensis gen nov. sp. nov. and Genomic Insights on its Adaptations to the Thermal Habitat.</title>
        <authorList>
            <person name="Daroch M."/>
            <person name="Tang J."/>
            <person name="Jiang Y."/>
        </authorList>
    </citation>
    <scope>NUCLEOTIDE SEQUENCE</scope>
    <source>
        <strain evidence="2">PKUAC-SCTA174</strain>
    </source>
</reference>
<name>A0A9E8ZDA6_9CYAN</name>